<dbReference type="EMBL" id="PDSK01000093">
    <property type="protein sequence ID" value="PIE33886.1"/>
    <property type="molecule type" value="Genomic_DNA"/>
</dbReference>
<dbReference type="SFLD" id="SFLDS00029">
    <property type="entry name" value="Radical_SAM"/>
    <property type="match status" value="1"/>
</dbReference>
<dbReference type="PANTHER" id="PTHR11228">
    <property type="entry name" value="RADICAL SAM DOMAIN PROTEIN"/>
    <property type="match status" value="1"/>
</dbReference>
<dbReference type="InterPro" id="IPR007197">
    <property type="entry name" value="rSAM"/>
</dbReference>
<dbReference type="CDD" id="cd01335">
    <property type="entry name" value="Radical_SAM"/>
    <property type="match status" value="1"/>
</dbReference>
<dbReference type="PANTHER" id="PTHR11228:SF34">
    <property type="entry name" value="TUNGSTEN-CONTAINING ALDEHYDE FERREDOXIN OXIDOREDUCTASE COFACTOR MODIFYING PROTEIN"/>
    <property type="match status" value="1"/>
</dbReference>
<evidence type="ECO:0000313" key="7">
    <source>
        <dbReference type="Proteomes" id="UP000230821"/>
    </source>
</evidence>
<keyword evidence="2" id="KW-0479">Metal-binding</keyword>
<dbReference type="Gene3D" id="3.20.20.70">
    <property type="entry name" value="Aldolase class I"/>
    <property type="match status" value="1"/>
</dbReference>
<keyword evidence="3" id="KW-0408">Iron</keyword>
<evidence type="ECO:0000313" key="6">
    <source>
        <dbReference type="EMBL" id="PIE33886.1"/>
    </source>
</evidence>
<name>A0A2G6KDX1_9BACT</name>
<gene>
    <name evidence="6" type="ORF">CSA56_09360</name>
</gene>
<evidence type="ECO:0000259" key="5">
    <source>
        <dbReference type="Pfam" id="PF04055"/>
    </source>
</evidence>
<evidence type="ECO:0000256" key="2">
    <source>
        <dbReference type="ARBA" id="ARBA00022723"/>
    </source>
</evidence>
<dbReference type="InterPro" id="IPR050377">
    <property type="entry name" value="Radical_SAM_PqqE_MftC-like"/>
</dbReference>
<evidence type="ECO:0000256" key="1">
    <source>
        <dbReference type="ARBA" id="ARBA00022691"/>
    </source>
</evidence>
<dbReference type="GO" id="GO:0051536">
    <property type="term" value="F:iron-sulfur cluster binding"/>
    <property type="evidence" value="ECO:0007669"/>
    <property type="project" value="UniProtKB-KW"/>
</dbReference>
<dbReference type="GO" id="GO:0046872">
    <property type="term" value="F:metal ion binding"/>
    <property type="evidence" value="ECO:0007669"/>
    <property type="project" value="UniProtKB-KW"/>
</dbReference>
<evidence type="ECO:0000256" key="4">
    <source>
        <dbReference type="ARBA" id="ARBA00023014"/>
    </source>
</evidence>
<dbReference type="GO" id="GO:0003824">
    <property type="term" value="F:catalytic activity"/>
    <property type="evidence" value="ECO:0007669"/>
    <property type="project" value="InterPro"/>
</dbReference>
<dbReference type="InterPro" id="IPR058240">
    <property type="entry name" value="rSAM_sf"/>
</dbReference>
<dbReference type="Proteomes" id="UP000230821">
    <property type="component" value="Unassembled WGS sequence"/>
</dbReference>
<organism evidence="6 7">
    <name type="scientific">candidate division KSB3 bacterium</name>
    <dbReference type="NCBI Taxonomy" id="2044937"/>
    <lineage>
        <taxon>Bacteria</taxon>
        <taxon>candidate division KSB3</taxon>
    </lineage>
</organism>
<reference evidence="6 7" key="1">
    <citation type="submission" date="2017-10" db="EMBL/GenBank/DDBJ databases">
        <title>Novel microbial diversity and functional potential in the marine mammal oral microbiome.</title>
        <authorList>
            <person name="Dudek N.K."/>
            <person name="Sun C.L."/>
            <person name="Burstein D."/>
            <person name="Kantor R.S."/>
            <person name="Aliaga Goltsman D.S."/>
            <person name="Bik E.M."/>
            <person name="Thomas B.C."/>
            <person name="Banfield J.F."/>
            <person name="Relman D.A."/>
        </authorList>
    </citation>
    <scope>NUCLEOTIDE SEQUENCE [LARGE SCALE GENOMIC DNA]</scope>
    <source>
        <strain evidence="6">DOLJORAL78_47_16</strain>
    </source>
</reference>
<dbReference type="InterPro" id="IPR013785">
    <property type="entry name" value="Aldolase_TIM"/>
</dbReference>
<comment type="caution">
    <text evidence="6">The sequence shown here is derived from an EMBL/GenBank/DDBJ whole genome shotgun (WGS) entry which is preliminary data.</text>
</comment>
<feature type="domain" description="Radical SAM core" evidence="5">
    <location>
        <begin position="18"/>
        <end position="128"/>
    </location>
</feature>
<proteinExistence type="predicted"/>
<dbReference type="AlphaFoldDB" id="A0A2G6KDX1"/>
<keyword evidence="1" id="KW-0949">S-adenosyl-L-methionine</keyword>
<accession>A0A2G6KDX1</accession>
<keyword evidence="4" id="KW-0411">Iron-sulfur</keyword>
<sequence>MKLAISSLRSGGLMTNYYCSSACRHCLYRCSPKWPKDYITPEAARKNLETIRRLGCRSIHIGGGEPLLQPDRLAEVLDLARETKMTVEYVETNSSWFQTHDDACRILEKLAEKGLQTLLISISPFHNEFIPFAKVKGVIHACRQTGMSIFPWVADFIDDLDAFDETCTHTLEEYEQRFGKRYRQTLLQRYWISMGGRALDTFTRFPPQKTIEQILSQNPGGCFELAEVSHFHIDPYGNYIPGLCSGLSLQREDLGSPLTSKDYPILSRLYEQGIREFLAYAAKEYGFRPSQAHYGLKCELCYEIRRFLVVEKDIHSQELQPREHYLL</sequence>
<dbReference type="Pfam" id="PF04055">
    <property type="entry name" value="Radical_SAM"/>
    <property type="match status" value="1"/>
</dbReference>
<dbReference type="SUPFAM" id="SSF102114">
    <property type="entry name" value="Radical SAM enzymes"/>
    <property type="match status" value="1"/>
</dbReference>
<evidence type="ECO:0000256" key="3">
    <source>
        <dbReference type="ARBA" id="ARBA00023004"/>
    </source>
</evidence>
<protein>
    <submittedName>
        <fullName evidence="6">Radical SAM protein</fullName>
    </submittedName>
</protein>